<feature type="region of interest" description="Disordered" evidence="1">
    <location>
        <begin position="1"/>
        <end position="114"/>
    </location>
</feature>
<organism evidence="2 3">
    <name type="scientific">Hyaloscypha variabilis (strain UAMH 11265 / GT02V1 / F)</name>
    <name type="common">Meliniomyces variabilis</name>
    <dbReference type="NCBI Taxonomy" id="1149755"/>
    <lineage>
        <taxon>Eukaryota</taxon>
        <taxon>Fungi</taxon>
        <taxon>Dikarya</taxon>
        <taxon>Ascomycota</taxon>
        <taxon>Pezizomycotina</taxon>
        <taxon>Leotiomycetes</taxon>
        <taxon>Helotiales</taxon>
        <taxon>Hyaloscyphaceae</taxon>
        <taxon>Hyaloscypha</taxon>
        <taxon>Hyaloscypha variabilis</taxon>
    </lineage>
</organism>
<dbReference type="AlphaFoldDB" id="A0A2J6RV59"/>
<dbReference type="EMBL" id="KZ613943">
    <property type="protein sequence ID" value="PMD42404.1"/>
    <property type="molecule type" value="Genomic_DNA"/>
</dbReference>
<keyword evidence="3" id="KW-1185">Reference proteome</keyword>
<feature type="region of interest" description="Disordered" evidence="1">
    <location>
        <begin position="155"/>
        <end position="174"/>
    </location>
</feature>
<evidence type="ECO:0000313" key="3">
    <source>
        <dbReference type="Proteomes" id="UP000235786"/>
    </source>
</evidence>
<feature type="region of interest" description="Disordered" evidence="1">
    <location>
        <begin position="207"/>
        <end position="273"/>
    </location>
</feature>
<feature type="compositionally biased region" description="Basic and acidic residues" evidence="1">
    <location>
        <begin position="89"/>
        <end position="101"/>
    </location>
</feature>
<dbReference type="Proteomes" id="UP000235786">
    <property type="component" value="Unassembled WGS sequence"/>
</dbReference>
<proteinExistence type="predicted"/>
<name>A0A2J6RV59_HYAVF</name>
<reference evidence="2 3" key="1">
    <citation type="submission" date="2016-04" db="EMBL/GenBank/DDBJ databases">
        <title>A degradative enzymes factory behind the ericoid mycorrhizal symbiosis.</title>
        <authorList>
            <consortium name="DOE Joint Genome Institute"/>
            <person name="Martino E."/>
            <person name="Morin E."/>
            <person name="Grelet G."/>
            <person name="Kuo A."/>
            <person name="Kohler A."/>
            <person name="Daghino S."/>
            <person name="Barry K."/>
            <person name="Choi C."/>
            <person name="Cichocki N."/>
            <person name="Clum A."/>
            <person name="Copeland A."/>
            <person name="Hainaut M."/>
            <person name="Haridas S."/>
            <person name="Labutti K."/>
            <person name="Lindquist E."/>
            <person name="Lipzen A."/>
            <person name="Khouja H.-R."/>
            <person name="Murat C."/>
            <person name="Ohm R."/>
            <person name="Olson A."/>
            <person name="Spatafora J."/>
            <person name="Veneault-Fourrey C."/>
            <person name="Henrissat B."/>
            <person name="Grigoriev I."/>
            <person name="Martin F."/>
            <person name="Perotto S."/>
        </authorList>
    </citation>
    <scope>NUCLEOTIDE SEQUENCE [LARGE SCALE GENOMIC DNA]</scope>
    <source>
        <strain evidence="2 3">F</strain>
    </source>
</reference>
<sequence>MTFKGFENSECPYADCPKNCNHSPPISRTSSTADTPTQDHKAPARPSTRSSSRKSSGTTPADGASDTFSSRTSSRDQPTSTASTSPSPEKQEADDKDKYRDSVYQPSFAAGGPVDLTKTFAPTAHGTFSFGGKAVTMPSDARDENLPLAGGEASAIQEQNTNVPTQTDGTATPTRATEAGGAVTDGVSAIPLPPASAVAAPVQDAIEGEAETPKATTSATPVPDPLGAAPEGAAQTPNANESANGHAGDSVRGFTDGLANGRSDPLYARRRSGTVRDYLIF</sequence>
<evidence type="ECO:0000313" key="2">
    <source>
        <dbReference type="EMBL" id="PMD42404.1"/>
    </source>
</evidence>
<evidence type="ECO:0000256" key="1">
    <source>
        <dbReference type="SAM" id="MobiDB-lite"/>
    </source>
</evidence>
<accession>A0A2J6RV59</accession>
<feature type="region of interest" description="Disordered" evidence="1">
    <location>
        <begin position="128"/>
        <end position="147"/>
    </location>
</feature>
<dbReference type="OrthoDB" id="3564073at2759"/>
<feature type="compositionally biased region" description="Polar residues" evidence="1">
    <location>
        <begin position="20"/>
        <end position="36"/>
    </location>
</feature>
<gene>
    <name evidence="2" type="ORF">L207DRAFT_632176</name>
</gene>
<feature type="compositionally biased region" description="Low complexity" evidence="1">
    <location>
        <begin position="44"/>
        <end position="88"/>
    </location>
</feature>
<feature type="compositionally biased region" description="Polar residues" evidence="1">
    <location>
        <begin position="156"/>
        <end position="174"/>
    </location>
</feature>
<protein>
    <submittedName>
        <fullName evidence="2">Uncharacterized protein</fullName>
    </submittedName>
</protein>